<comment type="catalytic activity">
    <reaction evidence="1">
        <text>futalosine + H2O = dehypoxanthine futalosine + hypoxanthine</text>
        <dbReference type="Rhea" id="RHEA:25904"/>
        <dbReference type="ChEBI" id="CHEBI:15377"/>
        <dbReference type="ChEBI" id="CHEBI:17368"/>
        <dbReference type="ChEBI" id="CHEBI:58863"/>
        <dbReference type="ChEBI" id="CHEBI:58864"/>
        <dbReference type="EC" id="3.2.2.26"/>
    </reaction>
</comment>
<dbReference type="InterPro" id="IPR000845">
    <property type="entry name" value="Nucleoside_phosphorylase_d"/>
</dbReference>
<dbReference type="GO" id="GO:0008782">
    <property type="term" value="F:adenosylhomocysteine nucleosidase activity"/>
    <property type="evidence" value="ECO:0007669"/>
    <property type="project" value="TreeGrafter"/>
</dbReference>
<dbReference type="GO" id="GO:0009116">
    <property type="term" value="P:nucleoside metabolic process"/>
    <property type="evidence" value="ECO:0007669"/>
    <property type="project" value="InterPro"/>
</dbReference>
<dbReference type="GO" id="GO:0019284">
    <property type="term" value="P:L-methionine salvage from S-adenosylmethionine"/>
    <property type="evidence" value="ECO:0007669"/>
    <property type="project" value="TreeGrafter"/>
</dbReference>
<dbReference type="InterPro" id="IPR019963">
    <property type="entry name" value="FL_hydrolase_MqnB"/>
</dbReference>
<name>A0A512BBE8_9BACT</name>
<evidence type="ECO:0000259" key="3">
    <source>
        <dbReference type="Pfam" id="PF01048"/>
    </source>
</evidence>
<dbReference type="OrthoDB" id="9788270at2"/>
<dbReference type="Pfam" id="PF01048">
    <property type="entry name" value="PNP_UDP_1"/>
    <property type="match status" value="1"/>
</dbReference>
<comment type="similarity">
    <text evidence="1">Belongs to the PNP/UDP phosphorylase family. Futalosine hydrolase subfamily.</text>
</comment>
<dbReference type="AlphaFoldDB" id="A0A512BBE8"/>
<comment type="pathway">
    <text evidence="1">Quinol/quinone metabolism; menaquinone biosynthesis.</text>
</comment>
<dbReference type="RefSeq" id="WP_147203427.1">
    <property type="nucleotide sequence ID" value="NZ_BJYT01000006.1"/>
</dbReference>
<evidence type="ECO:0000313" key="5">
    <source>
        <dbReference type="Proteomes" id="UP000321513"/>
    </source>
</evidence>
<dbReference type="Proteomes" id="UP000321513">
    <property type="component" value="Unassembled WGS sequence"/>
</dbReference>
<dbReference type="GO" id="GO:0009234">
    <property type="term" value="P:menaquinone biosynthetic process"/>
    <property type="evidence" value="ECO:0007669"/>
    <property type="project" value="UniProtKB-UniRule"/>
</dbReference>
<dbReference type="EC" id="3.2.2.26" evidence="1 2"/>
<gene>
    <name evidence="1" type="primary">mqnB</name>
    <name evidence="4" type="ORF">SAE01_17950</name>
</gene>
<dbReference type="GO" id="GO:0005829">
    <property type="term" value="C:cytosol"/>
    <property type="evidence" value="ECO:0007669"/>
    <property type="project" value="TreeGrafter"/>
</dbReference>
<dbReference type="PANTHER" id="PTHR46832:SF2">
    <property type="entry name" value="FUTALOSINE HYDROLASE"/>
    <property type="match status" value="1"/>
</dbReference>
<dbReference type="InterPro" id="IPR035994">
    <property type="entry name" value="Nucleoside_phosphorylase_sf"/>
</dbReference>
<organism evidence="4 5">
    <name type="scientific">Segetibacter aerophilus</name>
    <dbReference type="NCBI Taxonomy" id="670293"/>
    <lineage>
        <taxon>Bacteria</taxon>
        <taxon>Pseudomonadati</taxon>
        <taxon>Bacteroidota</taxon>
        <taxon>Chitinophagia</taxon>
        <taxon>Chitinophagales</taxon>
        <taxon>Chitinophagaceae</taxon>
        <taxon>Segetibacter</taxon>
    </lineage>
</organism>
<feature type="domain" description="Nucleoside phosphorylase" evidence="3">
    <location>
        <begin position="45"/>
        <end position="211"/>
    </location>
</feature>
<evidence type="ECO:0000256" key="1">
    <source>
        <dbReference type="HAMAP-Rule" id="MF_00991"/>
    </source>
</evidence>
<dbReference type="Gene3D" id="3.40.50.1580">
    <property type="entry name" value="Nucleoside phosphorylase domain"/>
    <property type="match status" value="1"/>
</dbReference>
<reference evidence="4 5" key="1">
    <citation type="submission" date="2019-07" db="EMBL/GenBank/DDBJ databases">
        <title>Whole genome shotgun sequence of Segetibacter aerophilus NBRC 106135.</title>
        <authorList>
            <person name="Hosoyama A."/>
            <person name="Uohara A."/>
            <person name="Ohji S."/>
            <person name="Ichikawa N."/>
        </authorList>
    </citation>
    <scope>NUCLEOTIDE SEQUENCE [LARGE SCALE GENOMIC DNA]</scope>
    <source>
        <strain evidence="4 5">NBRC 106135</strain>
    </source>
</reference>
<protein>
    <recommendedName>
        <fullName evidence="1 2">Futalosine hydrolase</fullName>
        <shortName evidence="1">FL hydrolase</shortName>
        <ecNumber evidence="1 2">3.2.2.26</ecNumber>
    </recommendedName>
    <alternativeName>
        <fullName evidence="1">Futalosine nucleosidase</fullName>
    </alternativeName>
    <alternativeName>
        <fullName evidence="1">Menaquinone biosynthetic enzyme MqnB</fullName>
    </alternativeName>
</protein>
<accession>A0A512BBE8</accession>
<comment type="caution">
    <text evidence="4">The sequence shown here is derived from an EMBL/GenBank/DDBJ whole genome shotgun (WGS) entry which is preliminary data.</text>
</comment>
<keyword evidence="1" id="KW-0474">Menaquinone biosynthesis</keyword>
<keyword evidence="5" id="KW-1185">Reference proteome</keyword>
<dbReference type="NCBIfam" id="TIGR03664">
    <property type="entry name" value="fut_nucase"/>
    <property type="match status" value="1"/>
</dbReference>
<evidence type="ECO:0000313" key="4">
    <source>
        <dbReference type="EMBL" id="GEO09299.1"/>
    </source>
</evidence>
<dbReference type="SUPFAM" id="SSF53167">
    <property type="entry name" value="Purine and uridine phosphorylases"/>
    <property type="match status" value="1"/>
</dbReference>
<dbReference type="HAMAP" id="MF_00991">
    <property type="entry name" value="MqnB"/>
    <property type="match status" value="1"/>
</dbReference>
<evidence type="ECO:0000256" key="2">
    <source>
        <dbReference type="NCBIfam" id="TIGR03664"/>
    </source>
</evidence>
<dbReference type="EMBL" id="BJYT01000006">
    <property type="protein sequence ID" value="GEO09299.1"/>
    <property type="molecule type" value="Genomic_DNA"/>
</dbReference>
<comment type="function">
    <text evidence="1">Catalyzes the hydrolysis of futalosine (FL) to dehypoxanthine futalosine (DHFL) and hypoxanthine, a step in the biosynthesis of menaquinone (MK, vitamin K2).</text>
</comment>
<sequence length="223" mass="24959">MNVVITSATQKETDQVRQSLTSAPPLENQELDLSFHVSGVGLLSSCFSISQLIFEQHPDLIIQAGIAGTFDNNFELGKVVVVKDELLGDLGVEEYGAFKDLFDLNLQTENLFPFTGRALHNRFLPEYNLGGLAEVTAITINEITTRPTRIEVLKAKYEPAIESMEGASLHYCCLQTSTPFIQIRAISNYVGERDKSKWNFKDALDNLTNAIIEYLKQLDKKKK</sequence>
<keyword evidence="1" id="KW-0378">Hydrolase</keyword>
<dbReference type="GO" id="GO:0008930">
    <property type="term" value="F:methylthioadenosine nucleosidase activity"/>
    <property type="evidence" value="ECO:0007669"/>
    <property type="project" value="TreeGrafter"/>
</dbReference>
<proteinExistence type="inferred from homology"/>
<dbReference type="UniPathway" id="UPA00079"/>
<dbReference type="PANTHER" id="PTHR46832">
    <property type="entry name" value="5'-METHYLTHIOADENOSINE/S-ADENOSYLHOMOCYSTEINE NUCLEOSIDASE"/>
    <property type="match status" value="1"/>
</dbReference>